<evidence type="ECO:0000256" key="12">
    <source>
        <dbReference type="ARBA" id="ARBA00030857"/>
    </source>
</evidence>
<comment type="similarity">
    <text evidence="4 16">Belongs to the class-III pyridoxal-phosphate-dependent aminotransferase family.</text>
</comment>
<keyword evidence="18" id="KW-1185">Reference proteome</keyword>
<sequence length="413" mass="43584">MTALSPVLKQATPITVEYGEGCYLHATDGRRYLDFTAGIGVTSTGHCHPRVVEAARAQIGSLIHGQYTTVLHRPMLALVERLGTVLPEGLESVFLANSGSEAVEAALRLARQATGRPNVVVFHGGFHGRTVAAATMTTSGTRFSAGFSPLMSGVHVAPFPTAYRYGWSEEQATDFALRELDYVLTTLTAPAETAAFIVEPVLGEGGYIPGNTRFFQGLRERADRHGILLVLDEIQTGFGRTGKFFGHQHFGVRPDIITIAKGLASGFPLSGIAAPRELMARAWPGSQGGTYGGNAVACAAALATIDVIESEGLVGNAAERGRQLLAGVRARANKAIGDVRGLGLMVGAEFTTPTGEPDTETAAAAQRLAVDKGLLLLTCGAHMNVVRMIPPLIVTAEQIDEALAIWSAVLDEL</sequence>
<name>A0A9X2E4I1_9NOCA</name>
<dbReference type="InterPro" id="IPR050103">
    <property type="entry name" value="Class-III_PLP-dep_AT"/>
</dbReference>
<dbReference type="InterPro" id="IPR015424">
    <property type="entry name" value="PyrdxlP-dep_Trfase"/>
</dbReference>
<dbReference type="Gene3D" id="3.40.640.10">
    <property type="entry name" value="Type I PLP-dependent aspartate aminotransferase-like (Major domain)"/>
    <property type="match status" value="1"/>
</dbReference>
<evidence type="ECO:0000256" key="13">
    <source>
        <dbReference type="ARBA" id="ARBA00031787"/>
    </source>
</evidence>
<accession>A0A9X2E4I1</accession>
<dbReference type="EC" id="2.6.1.22" evidence="5"/>
<dbReference type="GO" id="GO:0047298">
    <property type="term" value="F:(S)-3-amino-2-methylpropionate transaminase activity"/>
    <property type="evidence" value="ECO:0007669"/>
    <property type="project" value="UniProtKB-EC"/>
</dbReference>
<dbReference type="PIRSF" id="PIRSF000521">
    <property type="entry name" value="Transaminase_4ab_Lys_Orn"/>
    <property type="match status" value="1"/>
</dbReference>
<gene>
    <name evidence="17" type="ORF">NDR86_11450</name>
</gene>
<dbReference type="InterPro" id="IPR015421">
    <property type="entry name" value="PyrdxlP-dep_Trfase_major"/>
</dbReference>
<reference evidence="17" key="1">
    <citation type="submission" date="2022-06" db="EMBL/GenBank/DDBJ databases">
        <title>Novel species in genus nocardia.</title>
        <authorList>
            <person name="Li F."/>
        </authorList>
    </citation>
    <scope>NUCLEOTIDE SEQUENCE</scope>
    <source>
        <strain evidence="17">CDC141</strain>
    </source>
</reference>
<protein>
    <recommendedName>
        <fullName evidence="12">(S)-3-amino-2-methylpropionate transaminase</fullName>
        <ecNumber evidence="6">2.6.1.19</ecNumber>
        <ecNumber evidence="5">2.6.1.22</ecNumber>
    </recommendedName>
    <alternativeName>
        <fullName evidence="13">GABA aminotransferase</fullName>
    </alternativeName>
    <alternativeName>
        <fullName evidence="11">Gamma-amino-N-butyrate transaminase</fullName>
    </alternativeName>
    <alternativeName>
        <fullName evidence="15">Glutamate:succinic semialdehyde transaminase</fullName>
    </alternativeName>
    <alternativeName>
        <fullName evidence="10">L-AIBAT</fullName>
    </alternativeName>
</protein>
<keyword evidence="7 17" id="KW-0032">Aminotransferase</keyword>
<organism evidence="17 18">
    <name type="scientific">Nocardia pulmonis</name>
    <dbReference type="NCBI Taxonomy" id="2951408"/>
    <lineage>
        <taxon>Bacteria</taxon>
        <taxon>Bacillati</taxon>
        <taxon>Actinomycetota</taxon>
        <taxon>Actinomycetes</taxon>
        <taxon>Mycobacteriales</taxon>
        <taxon>Nocardiaceae</taxon>
        <taxon>Nocardia</taxon>
    </lineage>
</organism>
<comment type="caution">
    <text evidence="17">The sequence shown here is derived from an EMBL/GenBank/DDBJ whole genome shotgun (WGS) entry which is preliminary data.</text>
</comment>
<dbReference type="GO" id="GO:0034386">
    <property type="term" value="F:4-aminobutyrate:2-oxoglutarate transaminase activity"/>
    <property type="evidence" value="ECO:0007669"/>
    <property type="project" value="UniProtKB-EC"/>
</dbReference>
<evidence type="ECO:0000256" key="8">
    <source>
        <dbReference type="ARBA" id="ARBA00022679"/>
    </source>
</evidence>
<dbReference type="Proteomes" id="UP001139157">
    <property type="component" value="Unassembled WGS sequence"/>
</dbReference>
<dbReference type="InterPro" id="IPR049704">
    <property type="entry name" value="Aminotrans_3_PPA_site"/>
</dbReference>
<dbReference type="Gene3D" id="3.90.1150.10">
    <property type="entry name" value="Aspartate Aminotransferase, domain 1"/>
    <property type="match status" value="1"/>
</dbReference>
<comment type="catalytic activity">
    <reaction evidence="14">
        <text>4-aminobutanoate + 2-oxoglutarate = succinate semialdehyde + L-glutamate</text>
        <dbReference type="Rhea" id="RHEA:23352"/>
        <dbReference type="ChEBI" id="CHEBI:16810"/>
        <dbReference type="ChEBI" id="CHEBI:29985"/>
        <dbReference type="ChEBI" id="CHEBI:57706"/>
        <dbReference type="ChEBI" id="CHEBI:59888"/>
        <dbReference type="EC" id="2.6.1.19"/>
    </reaction>
</comment>
<evidence type="ECO:0000256" key="2">
    <source>
        <dbReference type="ARBA" id="ARBA00001933"/>
    </source>
</evidence>
<keyword evidence="8" id="KW-0808">Transferase</keyword>
<dbReference type="Pfam" id="PF00202">
    <property type="entry name" value="Aminotran_3"/>
    <property type="match status" value="1"/>
</dbReference>
<dbReference type="PANTHER" id="PTHR11986">
    <property type="entry name" value="AMINOTRANSFERASE CLASS III"/>
    <property type="match status" value="1"/>
</dbReference>
<comment type="catalytic activity">
    <reaction evidence="1">
        <text>(S)-3-amino-2-methylpropanoate + 2-oxoglutarate = 2-methyl-3-oxopropanoate + L-glutamate</text>
        <dbReference type="Rhea" id="RHEA:13993"/>
        <dbReference type="ChEBI" id="CHEBI:16810"/>
        <dbReference type="ChEBI" id="CHEBI:29985"/>
        <dbReference type="ChEBI" id="CHEBI:57700"/>
        <dbReference type="ChEBI" id="CHEBI:58655"/>
        <dbReference type="EC" id="2.6.1.22"/>
    </reaction>
</comment>
<dbReference type="RefSeq" id="WP_251911387.1">
    <property type="nucleotide sequence ID" value="NZ_JAMRXG010000004.1"/>
</dbReference>
<evidence type="ECO:0000256" key="10">
    <source>
        <dbReference type="ARBA" id="ARBA00029760"/>
    </source>
</evidence>
<evidence type="ECO:0000256" key="3">
    <source>
        <dbReference type="ARBA" id="ARBA00005176"/>
    </source>
</evidence>
<dbReference type="EC" id="2.6.1.19" evidence="6"/>
<evidence type="ECO:0000256" key="9">
    <source>
        <dbReference type="ARBA" id="ARBA00022898"/>
    </source>
</evidence>
<comment type="cofactor">
    <cofactor evidence="2">
        <name>pyridoxal 5'-phosphate</name>
        <dbReference type="ChEBI" id="CHEBI:597326"/>
    </cofactor>
</comment>
<dbReference type="AlphaFoldDB" id="A0A9X2E4I1"/>
<evidence type="ECO:0000256" key="16">
    <source>
        <dbReference type="RuleBase" id="RU003560"/>
    </source>
</evidence>
<keyword evidence="9 16" id="KW-0663">Pyridoxal phosphate</keyword>
<evidence type="ECO:0000313" key="18">
    <source>
        <dbReference type="Proteomes" id="UP001139157"/>
    </source>
</evidence>
<dbReference type="GO" id="GO:0042802">
    <property type="term" value="F:identical protein binding"/>
    <property type="evidence" value="ECO:0007669"/>
    <property type="project" value="TreeGrafter"/>
</dbReference>
<evidence type="ECO:0000256" key="15">
    <source>
        <dbReference type="ARBA" id="ARBA00050054"/>
    </source>
</evidence>
<dbReference type="SUPFAM" id="SSF53383">
    <property type="entry name" value="PLP-dependent transferases"/>
    <property type="match status" value="1"/>
</dbReference>
<dbReference type="GO" id="GO:0030170">
    <property type="term" value="F:pyridoxal phosphate binding"/>
    <property type="evidence" value="ECO:0007669"/>
    <property type="project" value="InterPro"/>
</dbReference>
<dbReference type="InterPro" id="IPR015422">
    <property type="entry name" value="PyrdxlP-dep_Trfase_small"/>
</dbReference>
<proteinExistence type="inferred from homology"/>
<dbReference type="FunFam" id="3.40.640.10:FF:000013">
    <property type="entry name" value="4-aminobutyrate aminotransferase"/>
    <property type="match status" value="1"/>
</dbReference>
<evidence type="ECO:0000256" key="7">
    <source>
        <dbReference type="ARBA" id="ARBA00022576"/>
    </source>
</evidence>
<dbReference type="InterPro" id="IPR005814">
    <property type="entry name" value="Aminotrans_3"/>
</dbReference>
<dbReference type="EMBL" id="JAMRXG010000004">
    <property type="protein sequence ID" value="MCM6774089.1"/>
    <property type="molecule type" value="Genomic_DNA"/>
</dbReference>
<dbReference type="CDD" id="cd00610">
    <property type="entry name" value="OAT_like"/>
    <property type="match status" value="1"/>
</dbReference>
<dbReference type="PANTHER" id="PTHR11986:SF58">
    <property type="entry name" value="LEUCINE_METHIONINE RACEMASE"/>
    <property type="match status" value="1"/>
</dbReference>
<dbReference type="PROSITE" id="PS00600">
    <property type="entry name" value="AA_TRANSFER_CLASS_3"/>
    <property type="match status" value="1"/>
</dbReference>
<evidence type="ECO:0000256" key="1">
    <source>
        <dbReference type="ARBA" id="ARBA00001750"/>
    </source>
</evidence>
<evidence type="ECO:0000256" key="6">
    <source>
        <dbReference type="ARBA" id="ARBA00012912"/>
    </source>
</evidence>
<evidence type="ECO:0000256" key="11">
    <source>
        <dbReference type="ARBA" id="ARBA00030204"/>
    </source>
</evidence>
<comment type="pathway">
    <text evidence="3">Amino-acid degradation; 4-aminobutanoate degradation.</text>
</comment>
<evidence type="ECO:0000313" key="17">
    <source>
        <dbReference type="EMBL" id="MCM6774089.1"/>
    </source>
</evidence>
<evidence type="ECO:0000256" key="4">
    <source>
        <dbReference type="ARBA" id="ARBA00008954"/>
    </source>
</evidence>
<evidence type="ECO:0000256" key="5">
    <source>
        <dbReference type="ARBA" id="ARBA00012876"/>
    </source>
</evidence>
<evidence type="ECO:0000256" key="14">
    <source>
        <dbReference type="ARBA" id="ARBA00048021"/>
    </source>
</evidence>